<feature type="compositionally biased region" description="Basic and acidic residues" evidence="2">
    <location>
        <begin position="759"/>
        <end position="790"/>
    </location>
</feature>
<organism evidence="3 4">
    <name type="scientific">Nocardia cyriacigeorgica</name>
    <dbReference type="NCBI Taxonomy" id="135487"/>
    <lineage>
        <taxon>Bacteria</taxon>
        <taxon>Bacillati</taxon>
        <taxon>Actinomycetota</taxon>
        <taxon>Actinomycetes</taxon>
        <taxon>Mycobacteriales</taxon>
        <taxon>Nocardiaceae</taxon>
        <taxon>Nocardia</taxon>
    </lineage>
</organism>
<gene>
    <name evidence="3" type="primary">iga</name>
    <name evidence="3" type="ORF">NCTC10797_00337</name>
</gene>
<feature type="region of interest" description="Disordered" evidence="2">
    <location>
        <begin position="653"/>
        <end position="790"/>
    </location>
</feature>
<feature type="compositionally biased region" description="Pro residues" evidence="2">
    <location>
        <begin position="436"/>
        <end position="573"/>
    </location>
</feature>
<keyword evidence="3" id="KW-0645">Protease</keyword>
<feature type="compositionally biased region" description="Polar residues" evidence="2">
    <location>
        <begin position="683"/>
        <end position="698"/>
    </location>
</feature>
<evidence type="ECO:0000256" key="2">
    <source>
        <dbReference type="SAM" id="MobiDB-lite"/>
    </source>
</evidence>
<name>A0A4U8VXA3_9NOCA</name>
<feature type="region of interest" description="Disordered" evidence="2">
    <location>
        <begin position="375"/>
        <end position="601"/>
    </location>
</feature>
<dbReference type="GO" id="GO:0008233">
    <property type="term" value="F:peptidase activity"/>
    <property type="evidence" value="ECO:0007669"/>
    <property type="project" value="UniProtKB-KW"/>
</dbReference>
<dbReference type="PANTHER" id="PTHR13037">
    <property type="entry name" value="FORMIN"/>
    <property type="match status" value="1"/>
</dbReference>
<sequence length="790" mass="81952">MTEREPKKGDITAGVLSKGDELGGDKDVWLYSQNQEYRFGVKDGNAVVEEVSTGRIVNQLSEGKNGSRIKFDEEGGFFGQQGATRLNLVGEKTVEVNGMGGKQERKEDVNVWATKVDNSTFDGPASEGKDWENDDGHEPDYFVLTNDGRIAAIKGGIPKSWDKYNPEADTGTIAVWGKPHQGLKAGTSPKDYPLEFKLPKGGEKPSPALGRWVDFMNLKLKHIGHQMGSKNPEIPKFLVEGKNKKGGTTLKNEFSDTSYVKPLEGAGEANKAYKEVNKKISTKFDEFKEYDKHLKKLAEKLTNDNIATYKKMYDNVETANDAIATQLTKGVKGEKDSTAAGIQSILEEYPLYGIMSGSVQKCMDLLVAYVDESAAGHKEPPKDGKGDGGKDDGGKGDGKDDGGKGDGKDDGGKGDGKDDGGSKSDGGGKESAPTGPGTPTPTPTTPGTPTPTPTTPGTPTPTPTTPGTPTPTPTTPGTPTPTPTTPGTPTPTPTTPGTPTPTPTTPGTPTPTPTTPGTPTPTPTTPGTPTPTPTTPGTPTPTAPTTPPAQTTPPQVTAPPQPTSPPMQTPQYPPGGGSALPQPDLPGLGDGGLTRPGFGEGLLPNLDGALPGLDSVLPGIDGLLPGLGDQGMPGNRGDMGDMISQITDTVTRGIDGAGRFDPADWLTGRENAHDNPGADQHQRTPWSTGDVPAQQQPTPGAVTAPAGFGAPPVLPISNIGGIPTFDGLSSADFGATSPHSVDRTSDDSPGGGAPGGIGRLDRRGGERRSSSAHDESHQPGDVTSQEHEDG</sequence>
<dbReference type="RefSeq" id="WP_197731457.1">
    <property type="nucleotide sequence ID" value="NZ_LR215973.1"/>
</dbReference>
<feature type="compositionally biased region" description="Gly residues" evidence="2">
    <location>
        <begin position="749"/>
        <end position="758"/>
    </location>
</feature>
<keyword evidence="1" id="KW-0945">Host-virus interaction</keyword>
<dbReference type="GO" id="GO:0006508">
    <property type="term" value="P:proteolysis"/>
    <property type="evidence" value="ECO:0007669"/>
    <property type="project" value="UniProtKB-KW"/>
</dbReference>
<evidence type="ECO:0000313" key="4">
    <source>
        <dbReference type="Proteomes" id="UP000290439"/>
    </source>
</evidence>
<dbReference type="Proteomes" id="UP000290439">
    <property type="component" value="Chromosome"/>
</dbReference>
<keyword evidence="3" id="KW-0378">Hydrolase</keyword>
<accession>A0A4U8VXA3</accession>
<proteinExistence type="predicted"/>
<dbReference type="PANTHER" id="PTHR13037:SF24">
    <property type="entry name" value="POLYCOMB PROTEIN PCL-RELATED"/>
    <property type="match status" value="1"/>
</dbReference>
<feature type="compositionally biased region" description="Basic and acidic residues" evidence="2">
    <location>
        <begin position="375"/>
        <end position="428"/>
    </location>
</feature>
<feature type="region of interest" description="Disordered" evidence="2">
    <location>
        <begin position="1"/>
        <end position="21"/>
    </location>
</feature>
<evidence type="ECO:0000256" key="1">
    <source>
        <dbReference type="ARBA" id="ARBA00022581"/>
    </source>
</evidence>
<dbReference type="EMBL" id="LR215973">
    <property type="protein sequence ID" value="VFA96584.1"/>
    <property type="molecule type" value="Genomic_DNA"/>
</dbReference>
<feature type="region of interest" description="Disordered" evidence="2">
    <location>
        <begin position="117"/>
        <end position="136"/>
    </location>
</feature>
<protein>
    <submittedName>
        <fullName evidence="3">Immunoglobulin A1 protease</fullName>
        <ecNumber evidence="3">3.4.24.13</ecNumber>
    </submittedName>
</protein>
<evidence type="ECO:0000313" key="3">
    <source>
        <dbReference type="EMBL" id="VFA96584.1"/>
    </source>
</evidence>
<feature type="compositionally biased region" description="Basic and acidic residues" evidence="2">
    <location>
        <begin position="127"/>
        <end position="136"/>
    </location>
</feature>
<reference evidence="3 4" key="1">
    <citation type="submission" date="2019-02" db="EMBL/GenBank/DDBJ databases">
        <authorList>
            <consortium name="Pathogen Informatics"/>
        </authorList>
    </citation>
    <scope>NUCLEOTIDE SEQUENCE [LARGE SCALE GENOMIC DNA]</scope>
    <source>
        <strain evidence="3 4">3012STDY6756504</strain>
    </source>
</reference>
<feature type="compositionally biased region" description="Basic and acidic residues" evidence="2">
    <location>
        <begin position="1"/>
        <end position="10"/>
    </location>
</feature>
<feature type="compositionally biased region" description="Gly residues" evidence="2">
    <location>
        <begin position="588"/>
        <end position="600"/>
    </location>
</feature>
<dbReference type="AlphaFoldDB" id="A0A4U8VXA3"/>
<dbReference type="EC" id="3.4.24.13" evidence="3"/>